<feature type="signal peptide" evidence="1">
    <location>
        <begin position="1"/>
        <end position="19"/>
    </location>
</feature>
<feature type="chain" id="PRO_5041315636" evidence="1">
    <location>
        <begin position="20"/>
        <end position="83"/>
    </location>
</feature>
<evidence type="ECO:0000256" key="1">
    <source>
        <dbReference type="SAM" id="SignalP"/>
    </source>
</evidence>
<reference evidence="2" key="1">
    <citation type="submission" date="2023-07" db="EMBL/GenBank/DDBJ databases">
        <authorList>
            <consortium name="CYATHOMIX"/>
        </authorList>
    </citation>
    <scope>NUCLEOTIDE SEQUENCE</scope>
    <source>
        <strain evidence="2">N/A</strain>
    </source>
</reference>
<keyword evidence="1" id="KW-0732">Signal</keyword>
<name>A0AA36DW72_CYLNA</name>
<dbReference type="AlphaFoldDB" id="A0AA36DW72"/>
<sequence length="83" mass="9242">MSLSTACLLLMACSALVKASFITKDMCSCDQFCTSVAPNNAICKKDCKFGEKDTVYIRKDARGVYKAYRFTIPLRGFRLPCIV</sequence>
<protein>
    <submittedName>
        <fullName evidence="2">Uncharacterized protein</fullName>
    </submittedName>
</protein>
<keyword evidence="3" id="KW-1185">Reference proteome</keyword>
<evidence type="ECO:0000313" key="3">
    <source>
        <dbReference type="Proteomes" id="UP001176961"/>
    </source>
</evidence>
<proteinExistence type="predicted"/>
<comment type="caution">
    <text evidence="2">The sequence shown here is derived from an EMBL/GenBank/DDBJ whole genome shotgun (WGS) entry which is preliminary data.</text>
</comment>
<dbReference type="EMBL" id="CATQJL010000112">
    <property type="protein sequence ID" value="CAJ0593820.1"/>
    <property type="molecule type" value="Genomic_DNA"/>
</dbReference>
<organism evidence="2 3">
    <name type="scientific">Cylicocyclus nassatus</name>
    <name type="common">Nematode worm</name>
    <dbReference type="NCBI Taxonomy" id="53992"/>
    <lineage>
        <taxon>Eukaryota</taxon>
        <taxon>Metazoa</taxon>
        <taxon>Ecdysozoa</taxon>
        <taxon>Nematoda</taxon>
        <taxon>Chromadorea</taxon>
        <taxon>Rhabditida</taxon>
        <taxon>Rhabditina</taxon>
        <taxon>Rhabditomorpha</taxon>
        <taxon>Strongyloidea</taxon>
        <taxon>Strongylidae</taxon>
        <taxon>Cylicocyclus</taxon>
    </lineage>
</organism>
<accession>A0AA36DW72</accession>
<evidence type="ECO:0000313" key="2">
    <source>
        <dbReference type="EMBL" id="CAJ0593820.1"/>
    </source>
</evidence>
<dbReference type="Proteomes" id="UP001176961">
    <property type="component" value="Unassembled WGS sequence"/>
</dbReference>
<gene>
    <name evidence="2" type="ORF">CYNAS_LOCUS5803</name>
</gene>